<evidence type="ECO:0000313" key="2">
    <source>
        <dbReference type="EMBL" id="CAG8610186.1"/>
    </source>
</evidence>
<accession>A0A9N9GLA9</accession>
<dbReference type="OrthoDB" id="2306565at2759"/>
<proteinExistence type="predicted"/>
<feature type="compositionally biased region" description="Low complexity" evidence="1">
    <location>
        <begin position="1"/>
        <end position="19"/>
    </location>
</feature>
<dbReference type="InterPro" id="IPR011009">
    <property type="entry name" value="Kinase-like_dom_sf"/>
</dbReference>
<organism evidence="2 3">
    <name type="scientific">Paraglomus brasilianum</name>
    <dbReference type="NCBI Taxonomy" id="144538"/>
    <lineage>
        <taxon>Eukaryota</taxon>
        <taxon>Fungi</taxon>
        <taxon>Fungi incertae sedis</taxon>
        <taxon>Mucoromycota</taxon>
        <taxon>Glomeromycotina</taxon>
        <taxon>Glomeromycetes</taxon>
        <taxon>Paraglomerales</taxon>
        <taxon>Paraglomeraceae</taxon>
        <taxon>Paraglomus</taxon>
    </lineage>
</organism>
<comment type="caution">
    <text evidence="2">The sequence shown here is derived from an EMBL/GenBank/DDBJ whole genome shotgun (WGS) entry which is preliminary data.</text>
</comment>
<dbReference type="Proteomes" id="UP000789739">
    <property type="component" value="Unassembled WGS sequence"/>
</dbReference>
<evidence type="ECO:0000313" key="3">
    <source>
        <dbReference type="Proteomes" id="UP000789739"/>
    </source>
</evidence>
<dbReference type="EMBL" id="CAJVPI010001383">
    <property type="protein sequence ID" value="CAG8610186.1"/>
    <property type="molecule type" value="Genomic_DNA"/>
</dbReference>
<gene>
    <name evidence="2" type="ORF">PBRASI_LOCUS8123</name>
</gene>
<keyword evidence="3" id="KW-1185">Reference proteome</keyword>
<dbReference type="SUPFAM" id="SSF56112">
    <property type="entry name" value="Protein kinase-like (PK-like)"/>
    <property type="match status" value="1"/>
</dbReference>
<name>A0A9N9GLA9_9GLOM</name>
<evidence type="ECO:0000256" key="1">
    <source>
        <dbReference type="SAM" id="MobiDB-lite"/>
    </source>
</evidence>
<protein>
    <submittedName>
        <fullName evidence="2">4566_t:CDS:1</fullName>
    </submittedName>
</protein>
<dbReference type="AlphaFoldDB" id="A0A9N9GLA9"/>
<reference evidence="2" key="1">
    <citation type="submission" date="2021-06" db="EMBL/GenBank/DDBJ databases">
        <authorList>
            <person name="Kallberg Y."/>
            <person name="Tangrot J."/>
            <person name="Rosling A."/>
        </authorList>
    </citation>
    <scope>NUCLEOTIDE SEQUENCE</scope>
    <source>
        <strain evidence="2">BR232B</strain>
    </source>
</reference>
<feature type="region of interest" description="Disordered" evidence="1">
    <location>
        <begin position="1"/>
        <end position="24"/>
    </location>
</feature>
<sequence length="259" mass="29148">MPPKSAKQKACAANAANSSDYEYSSATTSDSELKLDEEFIATVVNHAVHQACRVHTSRTPAKLLPATEAMLRNTNLSVKVPFSLDKNMFSPNEDDVHGEMEGEQMQVETDEMIPEMVDSSSILLWSDGLGFGDSVQKKISKEHLPYADDFNARVNFLTQGIYKVHMTMQGFNFCPKNESDLKAMSKSVITRLARLHQGGFVHHDIQMPNILYAPNSDENFKYILINFKHGGYVGEYMSGKLLRGWDDGTHRCWEIYDTI</sequence>